<dbReference type="Gene3D" id="1.10.3720.10">
    <property type="entry name" value="MetI-like"/>
    <property type="match status" value="2"/>
</dbReference>
<feature type="transmembrane region" description="Helical" evidence="7">
    <location>
        <begin position="74"/>
        <end position="101"/>
    </location>
</feature>
<comment type="caution">
    <text evidence="9">The sequence shown here is derived from an EMBL/GenBank/DDBJ whole genome shotgun (WGS) entry which is preliminary data.</text>
</comment>
<comment type="subcellular location">
    <subcellularLocation>
        <location evidence="1">Cell membrane</location>
        <topology evidence="1">Multi-pass membrane protein</topology>
    </subcellularLocation>
</comment>
<dbReference type="EMBL" id="QGKM01000056">
    <property type="protein sequence ID" value="PWQ94360.1"/>
    <property type="molecule type" value="Genomic_DNA"/>
</dbReference>
<keyword evidence="4 7" id="KW-0812">Transmembrane</keyword>
<reference evidence="9 10" key="1">
    <citation type="submission" date="2018-05" db="EMBL/GenBank/DDBJ databases">
        <title>Leucothrix arctica sp. nov., isolated from Arctic seawater.</title>
        <authorList>
            <person name="Choi A."/>
            <person name="Baek K."/>
        </authorList>
    </citation>
    <scope>NUCLEOTIDE SEQUENCE [LARGE SCALE GENOMIC DNA]</scope>
    <source>
        <strain evidence="9 10">JCM 18388</strain>
    </source>
</reference>
<feature type="transmembrane region" description="Helical" evidence="7">
    <location>
        <begin position="29"/>
        <end position="54"/>
    </location>
</feature>
<dbReference type="OrthoDB" id="7852521at2"/>
<feature type="transmembrane region" description="Helical" evidence="7">
    <location>
        <begin position="427"/>
        <end position="448"/>
    </location>
</feature>
<sequence length="559" mass="61466">MAETLRQPVSSIALTPANKPKTETSKISVARLLAIAGVCLTLLPIVPGLLWVLWPAFNMDVWHALVTDGQFARALISTLSSAIGSTLLSLMAASLIAIWLYPGKGWALAQRQLPIFLAFPHIAFAIGIAFLIAPSGWLARGLANLLEWSSPPQWVSIRDPYAISLTITMAIKETWFLLWIMATLLGEQAISRQITLANSLGYSRRQVWISALLPQLLPRMGWPLVAVLAYSLSVVDMAVILGPSTPPTLAVISWQWLTDPDAMTQAKGSAAALCLMILLGLLIVLARALWWWIKRLYRDPTGIRKPGRIFKTRAVSGIPVFIPGWLALAILVLWSVAGGWFFPNLWPNSLSLKSWNSADFGPMLTALWIGMATVMISLPLTLAWLEWGSRKHHGWLYAPLILPSLPIAAAQYHVLLHLNLDSTAIGVIWSHLTWTFPYMVLVLVGPYYNFDNRYLCTAQALGHSHLNACLRIKWPMLMKPILAAMSVGFAVSVAQYLPTLFSGGGRFATVTTEAVALSAGSNRRVLAVQSILQTALPLCAFMLAILLTAWYSRNRQGLK</sequence>
<dbReference type="GO" id="GO:0055085">
    <property type="term" value="P:transmembrane transport"/>
    <property type="evidence" value="ECO:0007669"/>
    <property type="project" value="InterPro"/>
</dbReference>
<evidence type="ECO:0000256" key="1">
    <source>
        <dbReference type="ARBA" id="ARBA00004651"/>
    </source>
</evidence>
<protein>
    <submittedName>
        <fullName evidence="9">ABC transporter permease</fullName>
    </submittedName>
</protein>
<evidence type="ECO:0000256" key="5">
    <source>
        <dbReference type="ARBA" id="ARBA00022989"/>
    </source>
</evidence>
<feature type="transmembrane region" description="Helical" evidence="7">
    <location>
        <begin position="531"/>
        <end position="551"/>
    </location>
</feature>
<name>A0A317CDG9_9GAMM</name>
<evidence type="ECO:0000259" key="8">
    <source>
        <dbReference type="PROSITE" id="PS50928"/>
    </source>
</evidence>
<accession>A0A317CDG9</accession>
<keyword evidence="10" id="KW-1185">Reference proteome</keyword>
<feature type="domain" description="ABC transmembrane type-1" evidence="8">
    <location>
        <begin position="75"/>
        <end position="286"/>
    </location>
</feature>
<keyword evidence="6 7" id="KW-0472">Membrane</keyword>
<dbReference type="PANTHER" id="PTHR30183">
    <property type="entry name" value="MOLYBDENUM TRANSPORT SYSTEM PERMEASE PROTEIN MODB"/>
    <property type="match status" value="1"/>
</dbReference>
<feature type="transmembrane region" description="Helical" evidence="7">
    <location>
        <begin position="270"/>
        <end position="293"/>
    </location>
</feature>
<feature type="transmembrane region" description="Helical" evidence="7">
    <location>
        <begin position="113"/>
        <end position="133"/>
    </location>
</feature>
<evidence type="ECO:0000313" key="9">
    <source>
        <dbReference type="EMBL" id="PWQ94360.1"/>
    </source>
</evidence>
<evidence type="ECO:0000256" key="7">
    <source>
        <dbReference type="SAM" id="Phobius"/>
    </source>
</evidence>
<dbReference type="InterPro" id="IPR000515">
    <property type="entry name" value="MetI-like"/>
</dbReference>
<keyword evidence="5 7" id="KW-1133">Transmembrane helix</keyword>
<feature type="transmembrane region" description="Helical" evidence="7">
    <location>
        <begin position="362"/>
        <end position="383"/>
    </location>
</feature>
<gene>
    <name evidence="9" type="ORF">DKW60_17145</name>
</gene>
<evidence type="ECO:0000256" key="4">
    <source>
        <dbReference type="ARBA" id="ARBA00022692"/>
    </source>
</evidence>
<evidence type="ECO:0000256" key="2">
    <source>
        <dbReference type="ARBA" id="ARBA00022448"/>
    </source>
</evidence>
<feature type="transmembrane region" description="Helical" evidence="7">
    <location>
        <begin position="314"/>
        <end position="342"/>
    </location>
</feature>
<keyword evidence="2" id="KW-0813">Transport</keyword>
<dbReference type="SUPFAM" id="SSF161098">
    <property type="entry name" value="MetI-like"/>
    <property type="match status" value="2"/>
</dbReference>
<organism evidence="9 10">
    <name type="scientific">Leucothrix pacifica</name>
    <dbReference type="NCBI Taxonomy" id="1247513"/>
    <lineage>
        <taxon>Bacteria</taxon>
        <taxon>Pseudomonadati</taxon>
        <taxon>Pseudomonadota</taxon>
        <taxon>Gammaproteobacteria</taxon>
        <taxon>Thiotrichales</taxon>
        <taxon>Thiotrichaceae</taxon>
        <taxon>Leucothrix</taxon>
    </lineage>
</organism>
<evidence type="ECO:0000313" key="10">
    <source>
        <dbReference type="Proteomes" id="UP000245539"/>
    </source>
</evidence>
<evidence type="ECO:0000256" key="6">
    <source>
        <dbReference type="ARBA" id="ARBA00023136"/>
    </source>
</evidence>
<dbReference type="AlphaFoldDB" id="A0A317CDG9"/>
<dbReference type="InterPro" id="IPR035906">
    <property type="entry name" value="MetI-like_sf"/>
</dbReference>
<feature type="transmembrane region" description="Helical" evidence="7">
    <location>
        <begin position="395"/>
        <end position="415"/>
    </location>
</feature>
<feature type="transmembrane region" description="Helical" evidence="7">
    <location>
        <begin position="480"/>
        <end position="497"/>
    </location>
</feature>
<proteinExistence type="predicted"/>
<dbReference type="PANTHER" id="PTHR30183:SF6">
    <property type="entry name" value="INNER MEMBRANE ABC TRANSPORTER PERMEASE PROTEIN YNJC"/>
    <property type="match status" value="1"/>
</dbReference>
<dbReference type="PROSITE" id="PS50928">
    <property type="entry name" value="ABC_TM1"/>
    <property type="match status" value="1"/>
</dbReference>
<evidence type="ECO:0000256" key="3">
    <source>
        <dbReference type="ARBA" id="ARBA00022475"/>
    </source>
</evidence>
<feature type="transmembrane region" description="Helical" evidence="7">
    <location>
        <begin position="161"/>
        <end position="185"/>
    </location>
</feature>
<keyword evidence="3" id="KW-1003">Cell membrane</keyword>
<dbReference type="RefSeq" id="WP_109838889.1">
    <property type="nucleotide sequence ID" value="NZ_QGKM01000056.1"/>
</dbReference>
<dbReference type="GO" id="GO:0005886">
    <property type="term" value="C:plasma membrane"/>
    <property type="evidence" value="ECO:0007669"/>
    <property type="project" value="UniProtKB-SubCell"/>
</dbReference>
<dbReference type="Proteomes" id="UP000245539">
    <property type="component" value="Unassembled WGS sequence"/>
</dbReference>